<dbReference type="Pfam" id="PF20454">
    <property type="entry name" value="GpA_nuclease"/>
    <property type="match status" value="1"/>
</dbReference>
<dbReference type="RefSeq" id="WP_326293428.1">
    <property type="nucleotide sequence ID" value="NZ_JAYMCU010000320.1"/>
</dbReference>
<dbReference type="EMBL" id="JAYMCU010000320">
    <property type="protein sequence ID" value="MEC3939718.1"/>
    <property type="molecule type" value="Genomic_DNA"/>
</dbReference>
<reference evidence="3 4" key="1">
    <citation type="submission" date="2024-01" db="EMBL/GenBank/DDBJ databases">
        <title>Comparative Genomics of Leclercia adecarboxylata Strains Isolated from Several Sources.</title>
        <authorList>
            <person name="Yescas-Zazueta V."/>
            <person name="Balbuena-Alonso M.G."/>
            <person name="Valencia D."/>
            <person name="Mendez-Pfeiffer P.A."/>
            <person name="Ballesteros-Monrreal M.G."/>
            <person name="Rocha-Gracia R.D.C."/>
            <person name="Barrios-Villa E."/>
        </authorList>
    </citation>
    <scope>NUCLEOTIDE SEQUENCE [LARGE SCALE GENOMIC DNA]</scope>
    <source>
        <strain evidence="3 4">33MEM</strain>
    </source>
</reference>
<organism evidence="3 4">
    <name type="scientific">Leclercia adecarboxylata</name>
    <dbReference type="NCBI Taxonomy" id="83655"/>
    <lineage>
        <taxon>Bacteria</taxon>
        <taxon>Pseudomonadati</taxon>
        <taxon>Pseudomonadota</taxon>
        <taxon>Gammaproteobacteria</taxon>
        <taxon>Enterobacterales</taxon>
        <taxon>Enterobacteriaceae</taxon>
        <taxon>Leclercia</taxon>
    </lineage>
</organism>
<protein>
    <submittedName>
        <fullName evidence="3">Terminase gpA endonuclease subunit</fullName>
    </submittedName>
</protein>
<sequence length="134" mass="15131">HEGKNWVRSLLNNAVAGKSDAPLTLRFAHDLPDDYFEQVTAENLERSGTGVRWKQITGRRNEALDTLVYSLCMMKLALSKLGGQPFKKLREYRSSKRTDEQSASTESTKPVKPTEPNNKYTKPKAKSIGKSWFG</sequence>
<feature type="compositionally biased region" description="Basic and acidic residues" evidence="1">
    <location>
        <begin position="89"/>
        <end position="100"/>
    </location>
</feature>
<evidence type="ECO:0000259" key="2">
    <source>
        <dbReference type="Pfam" id="PF20454"/>
    </source>
</evidence>
<name>A0ABU6IDQ7_9ENTR</name>
<feature type="domain" description="Terminase large subunit GpA endonuclease" evidence="2">
    <location>
        <begin position="9"/>
        <end position="75"/>
    </location>
</feature>
<proteinExistence type="predicted"/>
<feature type="non-terminal residue" evidence="3">
    <location>
        <position position="1"/>
    </location>
</feature>
<dbReference type="InterPro" id="IPR046454">
    <property type="entry name" value="GpA_endonuclease"/>
</dbReference>
<evidence type="ECO:0000256" key="1">
    <source>
        <dbReference type="SAM" id="MobiDB-lite"/>
    </source>
</evidence>
<keyword evidence="3" id="KW-0255">Endonuclease</keyword>
<feature type="region of interest" description="Disordered" evidence="1">
    <location>
        <begin position="89"/>
        <end position="134"/>
    </location>
</feature>
<evidence type="ECO:0000313" key="3">
    <source>
        <dbReference type="EMBL" id="MEC3939718.1"/>
    </source>
</evidence>
<accession>A0ABU6IDQ7</accession>
<keyword evidence="4" id="KW-1185">Reference proteome</keyword>
<gene>
    <name evidence="3" type="ORF">VOF76_26845</name>
</gene>
<keyword evidence="3" id="KW-0378">Hydrolase</keyword>
<dbReference type="GO" id="GO:0004519">
    <property type="term" value="F:endonuclease activity"/>
    <property type="evidence" value="ECO:0007669"/>
    <property type="project" value="UniProtKB-KW"/>
</dbReference>
<evidence type="ECO:0000313" key="4">
    <source>
        <dbReference type="Proteomes" id="UP001357437"/>
    </source>
</evidence>
<keyword evidence="3" id="KW-0540">Nuclease</keyword>
<comment type="caution">
    <text evidence="3">The sequence shown here is derived from an EMBL/GenBank/DDBJ whole genome shotgun (WGS) entry which is preliminary data.</text>
</comment>
<dbReference type="Proteomes" id="UP001357437">
    <property type="component" value="Unassembled WGS sequence"/>
</dbReference>